<name>A0ABX6S2U4_9BACI</name>
<dbReference type="SUPFAM" id="SSF54909">
    <property type="entry name" value="Dimeric alpha+beta barrel"/>
    <property type="match status" value="1"/>
</dbReference>
<accession>A0ABX6S2U4</accession>
<keyword evidence="3" id="KW-1185">Reference proteome</keyword>
<dbReference type="InterPro" id="IPR007138">
    <property type="entry name" value="ABM_dom"/>
</dbReference>
<proteinExistence type="predicted"/>
<protein>
    <recommendedName>
        <fullName evidence="1">ABM domain-containing protein</fullName>
    </recommendedName>
</protein>
<sequence>MYALHEDVNDPLILTTLEAWEDLEALEQHIKNEHVWKLVSDLRKMRESTEINV</sequence>
<feature type="domain" description="ABM" evidence="1">
    <location>
        <begin position="2"/>
        <end position="35"/>
    </location>
</feature>
<evidence type="ECO:0000259" key="1">
    <source>
        <dbReference type="Pfam" id="PF03992"/>
    </source>
</evidence>
<gene>
    <name evidence="2" type="ORF">HUW50_10095</name>
</gene>
<dbReference type="Gene3D" id="3.30.70.100">
    <property type="match status" value="1"/>
</dbReference>
<dbReference type="EMBL" id="CP055263">
    <property type="protein sequence ID" value="QNF27823.1"/>
    <property type="molecule type" value="Genomic_DNA"/>
</dbReference>
<evidence type="ECO:0000313" key="3">
    <source>
        <dbReference type="Proteomes" id="UP000515490"/>
    </source>
</evidence>
<organism evidence="2 3">
    <name type="scientific">Metabacillus elymi</name>
    <dbReference type="NCBI Taxonomy" id="2745198"/>
    <lineage>
        <taxon>Bacteria</taxon>
        <taxon>Bacillati</taxon>
        <taxon>Bacillota</taxon>
        <taxon>Bacilli</taxon>
        <taxon>Bacillales</taxon>
        <taxon>Bacillaceae</taxon>
        <taxon>Metabacillus</taxon>
    </lineage>
</organism>
<dbReference type="Pfam" id="PF03992">
    <property type="entry name" value="ABM"/>
    <property type="match status" value="1"/>
</dbReference>
<dbReference type="InterPro" id="IPR011008">
    <property type="entry name" value="Dimeric_a/b-barrel"/>
</dbReference>
<dbReference type="RefSeq" id="WP_157094359.1">
    <property type="nucleotide sequence ID" value="NZ_CP055263.1"/>
</dbReference>
<dbReference type="Proteomes" id="UP000515490">
    <property type="component" value="Chromosome"/>
</dbReference>
<reference evidence="2 3" key="1">
    <citation type="submission" date="2020-06" db="EMBL/GenBank/DDBJ databases">
        <title>Metabacillus dokdonensis sp. nov., isolated from the rhizosphere of Elymus tsukushiensis, a plant native to the Dokdo Islands, Republic of Korea.</title>
        <authorList>
            <person name="Lee S.Y."/>
            <person name="Hwang Y.J."/>
            <person name="Son J.S."/>
            <person name="Ghim S.Y."/>
        </authorList>
    </citation>
    <scope>NUCLEOTIDE SEQUENCE [LARGE SCALE GENOMIC DNA]</scope>
    <source>
        <strain evidence="2 3">KUDC1714</strain>
    </source>
</reference>
<evidence type="ECO:0000313" key="2">
    <source>
        <dbReference type="EMBL" id="QNF27823.1"/>
    </source>
</evidence>